<dbReference type="Gene3D" id="2.60.40.10">
    <property type="entry name" value="Immunoglobulins"/>
    <property type="match status" value="2"/>
</dbReference>
<name>A0A166E7F9_9EURY</name>
<dbReference type="Pfam" id="PF13229">
    <property type="entry name" value="Beta_helix"/>
    <property type="match status" value="1"/>
</dbReference>
<evidence type="ECO:0000256" key="1">
    <source>
        <dbReference type="SAM" id="MobiDB-lite"/>
    </source>
</evidence>
<feature type="region of interest" description="Disordered" evidence="1">
    <location>
        <begin position="1082"/>
        <end position="1101"/>
    </location>
</feature>
<dbReference type="SMART" id="SM00710">
    <property type="entry name" value="PbH1"/>
    <property type="match status" value="15"/>
</dbReference>
<dbReference type="InterPro" id="IPR008969">
    <property type="entry name" value="CarboxyPept-like_regulatory"/>
</dbReference>
<reference evidence="4 5" key="1">
    <citation type="submission" date="2016-04" db="EMBL/GenBank/DDBJ databases">
        <title>Genome sequence of Methanobrevibacter cuticularis DSM 11139.</title>
        <authorList>
            <person name="Poehlein A."/>
            <person name="Seedorf H."/>
            <person name="Daniel R."/>
        </authorList>
    </citation>
    <scope>NUCLEOTIDE SEQUENCE [LARGE SCALE GENOMIC DNA]</scope>
    <source>
        <strain evidence="4 5">DSM 11139</strain>
    </source>
</reference>
<dbReference type="SUPFAM" id="SSF49464">
    <property type="entry name" value="Carboxypeptidase regulatory domain-like"/>
    <property type="match status" value="1"/>
</dbReference>
<protein>
    <recommendedName>
        <fullName evidence="3">Right handed beta helix domain-containing protein</fullName>
    </recommendedName>
</protein>
<dbReference type="InterPro" id="IPR011050">
    <property type="entry name" value="Pectin_lyase_fold/virulence"/>
</dbReference>
<feature type="transmembrane region" description="Helical" evidence="2">
    <location>
        <begin position="1110"/>
        <end position="1129"/>
    </location>
</feature>
<dbReference type="Gene3D" id="2.160.20.10">
    <property type="entry name" value="Single-stranded right-handed beta-helix, Pectin lyase-like"/>
    <property type="match status" value="1"/>
</dbReference>
<sequence>MQGTNTGTVFTITAPNVRIVNLNISRYSLAINSNQGNLSVIGCNISTIDRSIHLSGASLTGVLLENNTIISSVSNVNYGAVYVSATYGSVVNIAVKGNNITSNGTSISIGVRFNVFRCNNTLFFDNNNITAIYSVYLSAFTNNNTITITNNNIKGTSNYGFYLDAYTSNNTITITNNNITGPYGVLLDVYTNSNNTITITNNNITGTSTYGFYLDVYTSNNTITITNNNIKGTSNYGFYLRTYTSNNTITITNNNITATSYSCVYLYAYTSNNTITITNNNITGTSTYGFYLYAHTFSNNTITITNNNITGTSNYGFYLRADTSNNNNINFTDNNIRGVSYGMYINCNNAEFSGLSVVNNTLNATNSSGIGIGFVNLNPTALSDILVSGNNIFAGTTSGTGINFAAGLTSVNNVTINYNRVLANTGLNISTTFSGSVDANLNWWGNNTPILPTWINNYYIVSIIKLNGEDYYILSLNGSSLVNSTIVVNSSSVQVGENVLISGQLDFDLVGADASLLPYFEMIISNSSGNTTYDARIPKKVNNIYDSIIVDNQTLTNSIGLIFDIIVDGNKQSNINLSDANAIWSTEYTTNRTGNITAEINSTGNSIFQQFRNTTTFTVNTVNKNSTNSTIVISPNPAQIGENITINGQLANYTGVTQVNVTVDGTIFTNVSVNNGYWELNYTTNRTGTDLEIVVSFAEDNNYDAFNNSTTFTVAKNSTNSTIIVNPNPAQIGENITISGQLANYTGITSVNVTVDGKLFTDVAVDVSGYWELNYTTNRTGTDLEVIVSFAGDGNYDAFSNSTTFIVNKNNTNSTIVVGNVQIGENVTVSGHLANYTGINSVDVTVDGTLFTVLVDGFGDWSLNYTTNRTGNLTVVVSFVGNENYTSFTNSTNFNVTKLAINSTINIPSNVKVGKTITIDGVLVDENGNPIANAPINVTVDGKVYTLTTDSNGRWSLTYKPTQTGSIDIAVDYTGNDEYSNYTNTTAFNVVKGEAIVDIDVVKNPDGSVDVIVTVTDEDGDPIPNYKVNVELDGKNIGNIVTDVLGVGKIHIPSSKLSDGKHVITVSSDDVNYNVNPVSAEFETQNNNNDTNNTNKTSDNPVATATMKNTGIPIIAIILVLLTILGITIRRKQN</sequence>
<comment type="caution">
    <text evidence="4">The sequence shown here is derived from an EMBL/GenBank/DDBJ whole genome shotgun (WGS) entry which is preliminary data.</text>
</comment>
<feature type="domain" description="Right handed beta helix" evidence="3">
    <location>
        <begin position="189"/>
        <end position="361"/>
    </location>
</feature>
<dbReference type="PATRIC" id="fig|47311.3.peg.1003"/>
<gene>
    <name evidence="4" type="ORF">MBCUT_09100</name>
</gene>
<proteinExistence type="predicted"/>
<evidence type="ECO:0000313" key="5">
    <source>
        <dbReference type="Proteomes" id="UP000077275"/>
    </source>
</evidence>
<dbReference type="InterPro" id="IPR006626">
    <property type="entry name" value="PbH1"/>
</dbReference>
<dbReference type="InterPro" id="IPR012334">
    <property type="entry name" value="Pectin_lyas_fold"/>
</dbReference>
<dbReference type="InterPro" id="IPR013783">
    <property type="entry name" value="Ig-like_fold"/>
</dbReference>
<evidence type="ECO:0000313" key="4">
    <source>
        <dbReference type="EMBL" id="KZX16358.1"/>
    </source>
</evidence>
<dbReference type="Proteomes" id="UP000077275">
    <property type="component" value="Unassembled WGS sequence"/>
</dbReference>
<dbReference type="EMBL" id="LWMW01000094">
    <property type="protein sequence ID" value="KZX16358.1"/>
    <property type="molecule type" value="Genomic_DNA"/>
</dbReference>
<keyword evidence="2" id="KW-1133">Transmembrane helix</keyword>
<evidence type="ECO:0000259" key="3">
    <source>
        <dbReference type="Pfam" id="PF13229"/>
    </source>
</evidence>
<organism evidence="4 5">
    <name type="scientific">Methanobrevibacter cuticularis</name>
    <dbReference type="NCBI Taxonomy" id="47311"/>
    <lineage>
        <taxon>Archaea</taxon>
        <taxon>Methanobacteriati</taxon>
        <taxon>Methanobacteriota</taxon>
        <taxon>Methanomada group</taxon>
        <taxon>Methanobacteria</taxon>
        <taxon>Methanobacteriales</taxon>
        <taxon>Methanobacteriaceae</taxon>
        <taxon>Methanobrevibacter</taxon>
    </lineage>
</organism>
<keyword evidence="5" id="KW-1185">Reference proteome</keyword>
<keyword evidence="2" id="KW-0472">Membrane</keyword>
<keyword evidence="2" id="KW-0812">Transmembrane</keyword>
<dbReference type="SUPFAM" id="SSF51126">
    <property type="entry name" value="Pectin lyase-like"/>
    <property type="match status" value="2"/>
</dbReference>
<feature type="compositionally biased region" description="Low complexity" evidence="1">
    <location>
        <begin position="1084"/>
        <end position="1100"/>
    </location>
</feature>
<accession>A0A166E7F9</accession>
<evidence type="ECO:0000256" key="2">
    <source>
        <dbReference type="SAM" id="Phobius"/>
    </source>
</evidence>
<dbReference type="InterPro" id="IPR039448">
    <property type="entry name" value="Beta_helix"/>
</dbReference>
<dbReference type="AlphaFoldDB" id="A0A166E7F9"/>